<protein>
    <recommendedName>
        <fullName evidence="3">mannose-1-phosphate guanylyltransferase</fullName>
        <ecNumber evidence="3">2.7.7.13</ecNumber>
    </recommendedName>
</protein>
<dbReference type="PANTHER" id="PTHR22572">
    <property type="entry name" value="SUGAR-1-PHOSPHATE GUANYL TRANSFERASE"/>
    <property type="match status" value="1"/>
</dbReference>
<dbReference type="SUPFAM" id="SSF53448">
    <property type="entry name" value="Nucleotide-diphospho-sugar transferases"/>
    <property type="match status" value="1"/>
</dbReference>
<feature type="domain" description="Nucleotidyl transferase" evidence="7">
    <location>
        <begin position="3"/>
        <end position="232"/>
    </location>
</feature>
<keyword evidence="4" id="KW-0808">Transferase</keyword>
<dbReference type="GO" id="GO:0005525">
    <property type="term" value="F:GTP binding"/>
    <property type="evidence" value="ECO:0007669"/>
    <property type="project" value="UniProtKB-KW"/>
</dbReference>
<dbReference type="GO" id="GO:0004475">
    <property type="term" value="F:mannose-1-phosphate guanylyltransferase (GTP) activity"/>
    <property type="evidence" value="ECO:0007669"/>
    <property type="project" value="UniProtKB-EC"/>
</dbReference>
<comment type="caution">
    <text evidence="9">The sequence shown here is derived from an EMBL/GenBank/DDBJ whole genome shotgun (WGS) entry which is preliminary data.</text>
</comment>
<keyword evidence="10" id="KW-1185">Reference proteome</keyword>
<dbReference type="CDD" id="cd06425">
    <property type="entry name" value="M1P_guanylylT_B_like_N"/>
    <property type="match status" value="1"/>
</dbReference>
<dbReference type="FunFam" id="3.90.550.10:FF:000013">
    <property type="entry name" value="mannose-1-phosphate guanyltransferase beta"/>
    <property type="match status" value="1"/>
</dbReference>
<evidence type="ECO:0000256" key="1">
    <source>
        <dbReference type="ARBA" id="ARBA00004823"/>
    </source>
</evidence>
<dbReference type="EC" id="2.7.7.13" evidence="3"/>
<dbReference type="Gene3D" id="3.90.550.10">
    <property type="entry name" value="Spore Coat Polysaccharide Biosynthesis Protein SpsA, Chain A"/>
    <property type="match status" value="1"/>
</dbReference>
<evidence type="ECO:0000259" key="8">
    <source>
        <dbReference type="Pfam" id="PF25087"/>
    </source>
</evidence>
<dbReference type="Pfam" id="PF00483">
    <property type="entry name" value="NTP_transferase"/>
    <property type="match status" value="1"/>
</dbReference>
<keyword evidence="6" id="KW-0342">GTP-binding</keyword>
<dbReference type="Gene3D" id="2.160.10.10">
    <property type="entry name" value="Hexapeptide repeat proteins"/>
    <property type="match status" value="1"/>
</dbReference>
<dbReference type="InterPro" id="IPR050486">
    <property type="entry name" value="Mannose-1P_guanyltransferase"/>
</dbReference>
<reference evidence="9" key="1">
    <citation type="journal article" date="2023" name="Nat. Microbiol.">
        <title>Babesia duncani multi-omics identifies virulence factors and drug targets.</title>
        <authorList>
            <person name="Singh P."/>
            <person name="Lonardi S."/>
            <person name="Liang Q."/>
            <person name="Vydyam P."/>
            <person name="Khabirova E."/>
            <person name="Fang T."/>
            <person name="Gihaz S."/>
            <person name="Thekkiniath J."/>
            <person name="Munshi M."/>
            <person name="Abel S."/>
            <person name="Ciampossin L."/>
            <person name="Batugedara G."/>
            <person name="Gupta M."/>
            <person name="Lu X.M."/>
            <person name="Lenz T."/>
            <person name="Chakravarty S."/>
            <person name="Cornillot E."/>
            <person name="Hu Y."/>
            <person name="Ma W."/>
            <person name="Gonzalez L.M."/>
            <person name="Sanchez S."/>
            <person name="Estrada K."/>
            <person name="Sanchez-Flores A."/>
            <person name="Montero E."/>
            <person name="Harb O.S."/>
            <person name="Le Roch K.G."/>
            <person name="Mamoun C.B."/>
        </authorList>
    </citation>
    <scope>NUCLEOTIDE SEQUENCE</scope>
    <source>
        <strain evidence="9">WA1</strain>
    </source>
</reference>
<accession>A0AAD9UMW0</accession>
<gene>
    <name evidence="9" type="ORF">BdWA1_003149</name>
</gene>
<dbReference type="GO" id="GO:0009298">
    <property type="term" value="P:GDP-mannose biosynthetic process"/>
    <property type="evidence" value="ECO:0007669"/>
    <property type="project" value="InterPro"/>
</dbReference>
<evidence type="ECO:0000256" key="6">
    <source>
        <dbReference type="ARBA" id="ARBA00023134"/>
    </source>
</evidence>
<dbReference type="Pfam" id="PF25087">
    <property type="entry name" value="GMPPB_C"/>
    <property type="match status" value="1"/>
</dbReference>
<organism evidence="9 10">
    <name type="scientific">Babesia duncani</name>
    <dbReference type="NCBI Taxonomy" id="323732"/>
    <lineage>
        <taxon>Eukaryota</taxon>
        <taxon>Sar</taxon>
        <taxon>Alveolata</taxon>
        <taxon>Apicomplexa</taxon>
        <taxon>Aconoidasida</taxon>
        <taxon>Piroplasmida</taxon>
        <taxon>Babesiidae</taxon>
        <taxon>Babesia</taxon>
    </lineage>
</organism>
<evidence type="ECO:0000313" key="9">
    <source>
        <dbReference type="EMBL" id="KAK2195473.1"/>
    </source>
</evidence>
<dbReference type="Proteomes" id="UP001214638">
    <property type="component" value="Unassembled WGS sequence"/>
</dbReference>
<dbReference type="AlphaFoldDB" id="A0AAD9UMW0"/>
<evidence type="ECO:0000256" key="4">
    <source>
        <dbReference type="ARBA" id="ARBA00022679"/>
    </source>
</evidence>
<dbReference type="InterPro" id="IPR005835">
    <property type="entry name" value="NTP_transferase_dom"/>
</dbReference>
<comment type="pathway">
    <text evidence="1">Nucleotide-sugar biosynthesis; GDP-alpha-D-mannose biosynthesis; GDP-alpha-D-mannose from alpha-D-mannose 1-phosphate (GTP route): step 1/1.</text>
</comment>
<dbReference type="EMBL" id="JALLKP010000004">
    <property type="protein sequence ID" value="KAK2195473.1"/>
    <property type="molecule type" value="Genomic_DNA"/>
</dbReference>
<dbReference type="InterPro" id="IPR029044">
    <property type="entry name" value="Nucleotide-diphossugar_trans"/>
</dbReference>
<dbReference type="InterPro" id="IPR045233">
    <property type="entry name" value="GMPPB_N"/>
</dbReference>
<dbReference type="KEGG" id="bdw:94337446"/>
<dbReference type="InterPro" id="IPR056729">
    <property type="entry name" value="GMPPB_C"/>
</dbReference>
<comment type="similarity">
    <text evidence="2">Belongs to the transferase hexapeptide repeat family.</text>
</comment>
<evidence type="ECO:0000256" key="3">
    <source>
        <dbReference type="ARBA" id="ARBA00012387"/>
    </source>
</evidence>
<feature type="domain" description="Mannose-1-phosphate guanyltransferase C-terminal" evidence="8">
    <location>
        <begin position="304"/>
        <end position="371"/>
    </location>
</feature>
<evidence type="ECO:0000313" key="10">
    <source>
        <dbReference type="Proteomes" id="UP001214638"/>
    </source>
</evidence>
<evidence type="ECO:0000256" key="5">
    <source>
        <dbReference type="ARBA" id="ARBA00022741"/>
    </source>
</evidence>
<sequence>MKCLILAGGHGTRLRPLTLSVSKPFIPFCNKPIIEHQISEVIKAGVDHIIISASTQQNDYMTYVEALKERYNVRIDVSVESYSLGTAGPIRFAKDIICEPSDSSEDFFVLNSDVICIYPFKEMISFHRSNEASMTILVTKVDQPSDFGVVVHDDNYKIKAFVEKPTTYVSNQINAGVYMLSKSVIDMIPEGNSSIERYLFPKIVSMGKGYCHPLSGYWADIGKPLDYLHGQQLFLSSDASGEADLYYSVQSDDMAPMGNLKQEIVETDTGILFKNILVDHLPVAKGTDSPVRQFENFAENVTIKAPVLIHKSARIGAGCCIGPNVVIGANADIGKGCRITRSCIMQDSKLDAYTFIEGTIVGWDSHIKSWQMRPTRNIILALVLYATTCKGLRNCNIRLCILGIQKNGNIYKNRLQKVLLDYSVVMYVGANVVPQESTPKLHLGCLWLRK</sequence>
<name>A0AAD9UMW0_9APIC</name>
<dbReference type="GeneID" id="94337446"/>
<evidence type="ECO:0000259" key="7">
    <source>
        <dbReference type="Pfam" id="PF00483"/>
    </source>
</evidence>
<evidence type="ECO:0000256" key="2">
    <source>
        <dbReference type="ARBA" id="ARBA00007274"/>
    </source>
</evidence>
<keyword evidence="5" id="KW-0547">Nucleotide-binding</keyword>
<proteinExistence type="inferred from homology"/>
<dbReference type="RefSeq" id="XP_067802316.1">
    <property type="nucleotide sequence ID" value="XM_067948165.1"/>
</dbReference>